<feature type="domain" description="BTB" evidence="4">
    <location>
        <begin position="77"/>
        <end position="139"/>
    </location>
</feature>
<dbReference type="PANTHER" id="PTHR24412">
    <property type="entry name" value="KELCH PROTEIN"/>
    <property type="match status" value="1"/>
</dbReference>
<dbReference type="InterPro" id="IPR011043">
    <property type="entry name" value="Gal_Oxase/kelch_b-propeller"/>
</dbReference>
<keyword evidence="2" id="KW-0677">Repeat</keyword>
<dbReference type="SUPFAM" id="SSF54695">
    <property type="entry name" value="POZ domain"/>
    <property type="match status" value="1"/>
</dbReference>
<name>A0A1A9UII7_GLOAU</name>
<dbReference type="PANTHER" id="PTHR24412:SF489">
    <property type="entry name" value="RING FINGER DOMAIN AND KELCH REPEAT-CONTAINING PROTEIN DDB_G0271372"/>
    <property type="match status" value="1"/>
</dbReference>
<dbReference type="Gene3D" id="2.120.10.80">
    <property type="entry name" value="Kelch-type beta propeller"/>
    <property type="match status" value="2"/>
</dbReference>
<dbReference type="EnsemblMetazoa" id="GAUT006011-RA">
    <property type="protein sequence ID" value="GAUT006011-PA"/>
    <property type="gene ID" value="GAUT006011"/>
</dbReference>
<keyword evidence="6" id="KW-1185">Reference proteome</keyword>
<dbReference type="AlphaFoldDB" id="A0A1A9UII7"/>
<evidence type="ECO:0000259" key="4">
    <source>
        <dbReference type="PROSITE" id="PS50097"/>
    </source>
</evidence>
<dbReference type="InterPro" id="IPR000210">
    <property type="entry name" value="BTB/POZ_dom"/>
</dbReference>
<keyword evidence="1" id="KW-0880">Kelch repeat</keyword>
<dbReference type="SMART" id="SM00875">
    <property type="entry name" value="BACK"/>
    <property type="match status" value="1"/>
</dbReference>
<dbReference type="Pfam" id="PF07707">
    <property type="entry name" value="BACK"/>
    <property type="match status" value="1"/>
</dbReference>
<dbReference type="Gene3D" id="1.25.40.420">
    <property type="match status" value="1"/>
</dbReference>
<evidence type="ECO:0000313" key="6">
    <source>
        <dbReference type="Proteomes" id="UP000078200"/>
    </source>
</evidence>
<dbReference type="InterPro" id="IPR006652">
    <property type="entry name" value="Kelch_1"/>
</dbReference>
<evidence type="ECO:0000313" key="5">
    <source>
        <dbReference type="EnsemblMetazoa" id="GAUT006011-PA"/>
    </source>
</evidence>
<dbReference type="InterPro" id="IPR011705">
    <property type="entry name" value="BACK"/>
</dbReference>
<dbReference type="PROSITE" id="PS50097">
    <property type="entry name" value="BTB"/>
    <property type="match status" value="1"/>
</dbReference>
<accession>A0A1A9UII7</accession>
<dbReference type="GO" id="GO:0003779">
    <property type="term" value="F:actin binding"/>
    <property type="evidence" value="ECO:0007669"/>
    <property type="project" value="UniProtKB-KW"/>
</dbReference>
<proteinExistence type="predicted"/>
<dbReference type="InterPro" id="IPR015915">
    <property type="entry name" value="Kelch-typ_b-propeller"/>
</dbReference>
<dbReference type="STRING" id="7395.A0A1A9UII7"/>
<dbReference type="Gene3D" id="3.30.710.10">
    <property type="entry name" value="Potassium Channel Kv1.1, Chain A"/>
    <property type="match status" value="1"/>
</dbReference>
<dbReference type="Pfam" id="PF00651">
    <property type="entry name" value="BTB"/>
    <property type="match status" value="1"/>
</dbReference>
<dbReference type="SUPFAM" id="SSF50965">
    <property type="entry name" value="Galactose oxidase, central domain"/>
    <property type="match status" value="1"/>
</dbReference>
<dbReference type="SMART" id="SM00225">
    <property type="entry name" value="BTB"/>
    <property type="match status" value="1"/>
</dbReference>
<dbReference type="FunFam" id="1.25.40.420:FF:000001">
    <property type="entry name" value="Kelch-like family member 12"/>
    <property type="match status" value="1"/>
</dbReference>
<sequence length="712" mass="80971">MESDIRGADISLHNPLHNYLQLLAHTRIQETKISFSKMAAKSMGIVAPVVEENCKICDYSNVFMGALSELRDEREYCDFLLQVGGETIYVHRVALAIRSPYFAALLKSDMKEKATGSVTLEDKDRSNYVNYEENVQAIYLTSDYFQMKWLKKRCVRFLKRHLKGTNCIQTRRFADKLSLKELYDHSHTYILNNFDMLIDNEELLLLTFEEILELIKDDQLSVKFEENAYKAAINWIKHNVKERKAHLLELMSHIRLCFVRTRFLTGYITKESLLKSNLQCNEFVIQALSYQLMPPANEAAECLSENSPKPKKIPTNRNGKFYILFAGGMDIASQTALCTNSRIVLIPDISGHSVISLNGFSYSVGGFNGKNLNTAECYNPFTKQWSCIAKVNYARTNFGICTYNDCIYVMSGCGTSFSTEVFNPSTGRCHAQTHDNTINYSACNRIALIENSFGDNGTITCTRFDRRDGRCCKLHEIPGNKVEKFELFSNDRSLYWIKNDSLARLDVRINKWVQMPSMTPKRTNYSAIMIADDIYVFGGLSAVSKGELYLNKSRCCYNVHDNKWTIRDSIETEIVDASAGVFSVFTVICYVKFLHGFKLNQQRNEFHFMAFYVVCKTDLIIIAIADICASLQKFGNLSTQSVAEHIAECRSSLLPTYGGDSFESSGNGINYSKVKEGKTLASQPNSISFNQLQLRECITCKYLHDFKATAAR</sequence>
<reference evidence="5" key="1">
    <citation type="submission" date="2020-05" db="UniProtKB">
        <authorList>
            <consortium name="EnsemblMetazoa"/>
        </authorList>
    </citation>
    <scope>IDENTIFICATION</scope>
    <source>
        <strain evidence="5">TTRI</strain>
    </source>
</reference>
<dbReference type="InterPro" id="IPR011333">
    <property type="entry name" value="SKP1/BTB/POZ_sf"/>
</dbReference>
<evidence type="ECO:0000256" key="2">
    <source>
        <dbReference type="ARBA" id="ARBA00022737"/>
    </source>
</evidence>
<protein>
    <submittedName>
        <fullName evidence="5">BTB domain-containing protein</fullName>
    </submittedName>
</protein>
<evidence type="ECO:0000256" key="3">
    <source>
        <dbReference type="ARBA" id="ARBA00023203"/>
    </source>
</evidence>
<evidence type="ECO:0000256" key="1">
    <source>
        <dbReference type="ARBA" id="ARBA00022441"/>
    </source>
</evidence>
<organism evidence="5 6">
    <name type="scientific">Glossina austeni</name>
    <name type="common">Savannah tsetse fly</name>
    <dbReference type="NCBI Taxonomy" id="7395"/>
    <lineage>
        <taxon>Eukaryota</taxon>
        <taxon>Metazoa</taxon>
        <taxon>Ecdysozoa</taxon>
        <taxon>Arthropoda</taxon>
        <taxon>Hexapoda</taxon>
        <taxon>Insecta</taxon>
        <taxon>Pterygota</taxon>
        <taxon>Neoptera</taxon>
        <taxon>Endopterygota</taxon>
        <taxon>Diptera</taxon>
        <taxon>Brachycera</taxon>
        <taxon>Muscomorpha</taxon>
        <taxon>Hippoboscoidea</taxon>
        <taxon>Glossinidae</taxon>
        <taxon>Glossina</taxon>
    </lineage>
</organism>
<dbReference type="VEuPathDB" id="VectorBase:GAUT006011"/>
<dbReference type="Pfam" id="PF01344">
    <property type="entry name" value="Kelch_1"/>
    <property type="match status" value="1"/>
</dbReference>
<dbReference type="SMART" id="SM00612">
    <property type="entry name" value="Kelch"/>
    <property type="match status" value="2"/>
</dbReference>
<keyword evidence="3" id="KW-0009">Actin-binding</keyword>
<dbReference type="Proteomes" id="UP000078200">
    <property type="component" value="Unassembled WGS sequence"/>
</dbReference>